<keyword evidence="3" id="KW-0472">Membrane</keyword>
<keyword evidence="1" id="KW-0175">Coiled coil</keyword>
<accession>A0AAV4EST8</accession>
<protein>
    <submittedName>
        <fullName evidence="4">Uncharacterized protein</fullName>
    </submittedName>
</protein>
<feature type="region of interest" description="Disordered" evidence="2">
    <location>
        <begin position="106"/>
        <end position="135"/>
    </location>
</feature>
<feature type="coiled-coil region" evidence="1">
    <location>
        <begin position="73"/>
        <end position="100"/>
    </location>
</feature>
<comment type="caution">
    <text evidence="4">The sequence shown here is derived from an EMBL/GenBank/DDBJ whole genome shotgun (WGS) entry which is preliminary data.</text>
</comment>
<dbReference type="EMBL" id="BMAT01000330">
    <property type="protein sequence ID" value="GFR64107.1"/>
    <property type="molecule type" value="Genomic_DNA"/>
</dbReference>
<evidence type="ECO:0000256" key="3">
    <source>
        <dbReference type="SAM" id="Phobius"/>
    </source>
</evidence>
<proteinExistence type="predicted"/>
<dbReference type="Proteomes" id="UP000762676">
    <property type="component" value="Unassembled WGS sequence"/>
</dbReference>
<sequence length="135" mass="14530">MEFDGLVMNGVHGACEVGGTPAVALMRVRRKTFAAGVLLVVCVTTLLLLSSPRTQDEHVSSAESEDPLLEQRLVELQGRLQEAENLNKKREDELFDLLSRMGPAGAQQVKAGNSLNQPDVPAASANASNGTRRYV</sequence>
<evidence type="ECO:0000313" key="5">
    <source>
        <dbReference type="Proteomes" id="UP000762676"/>
    </source>
</evidence>
<evidence type="ECO:0000313" key="4">
    <source>
        <dbReference type="EMBL" id="GFR64107.1"/>
    </source>
</evidence>
<name>A0AAV4EST8_9GAST</name>
<reference evidence="4 5" key="1">
    <citation type="journal article" date="2021" name="Elife">
        <title>Chloroplast acquisition without the gene transfer in kleptoplastic sea slugs, Plakobranchus ocellatus.</title>
        <authorList>
            <person name="Maeda T."/>
            <person name="Takahashi S."/>
            <person name="Yoshida T."/>
            <person name="Shimamura S."/>
            <person name="Takaki Y."/>
            <person name="Nagai Y."/>
            <person name="Toyoda A."/>
            <person name="Suzuki Y."/>
            <person name="Arimoto A."/>
            <person name="Ishii H."/>
            <person name="Satoh N."/>
            <person name="Nishiyama T."/>
            <person name="Hasebe M."/>
            <person name="Maruyama T."/>
            <person name="Minagawa J."/>
            <person name="Obokata J."/>
            <person name="Shigenobu S."/>
        </authorList>
    </citation>
    <scope>NUCLEOTIDE SEQUENCE [LARGE SCALE GENOMIC DNA]</scope>
</reference>
<feature type="transmembrane region" description="Helical" evidence="3">
    <location>
        <begin position="33"/>
        <end position="51"/>
    </location>
</feature>
<dbReference type="AlphaFoldDB" id="A0AAV4EST8"/>
<organism evidence="4 5">
    <name type="scientific">Elysia marginata</name>
    <dbReference type="NCBI Taxonomy" id="1093978"/>
    <lineage>
        <taxon>Eukaryota</taxon>
        <taxon>Metazoa</taxon>
        <taxon>Spiralia</taxon>
        <taxon>Lophotrochozoa</taxon>
        <taxon>Mollusca</taxon>
        <taxon>Gastropoda</taxon>
        <taxon>Heterobranchia</taxon>
        <taxon>Euthyneura</taxon>
        <taxon>Panpulmonata</taxon>
        <taxon>Sacoglossa</taxon>
        <taxon>Placobranchoidea</taxon>
        <taxon>Plakobranchidae</taxon>
        <taxon>Elysia</taxon>
    </lineage>
</organism>
<keyword evidence="3" id="KW-1133">Transmembrane helix</keyword>
<keyword evidence="3" id="KW-0812">Transmembrane</keyword>
<keyword evidence="5" id="KW-1185">Reference proteome</keyword>
<gene>
    <name evidence="4" type="ORF">ElyMa_000171500</name>
</gene>
<evidence type="ECO:0000256" key="2">
    <source>
        <dbReference type="SAM" id="MobiDB-lite"/>
    </source>
</evidence>
<feature type="compositionally biased region" description="Polar residues" evidence="2">
    <location>
        <begin position="125"/>
        <end position="135"/>
    </location>
</feature>
<evidence type="ECO:0000256" key="1">
    <source>
        <dbReference type="SAM" id="Coils"/>
    </source>
</evidence>